<keyword evidence="1" id="KW-1133">Transmembrane helix</keyword>
<evidence type="ECO:0000256" key="1">
    <source>
        <dbReference type="SAM" id="Phobius"/>
    </source>
</evidence>
<keyword evidence="1" id="KW-0472">Membrane</keyword>
<proteinExistence type="predicted"/>
<sequence length="189" mass="22226">MKIFLTVLVMLLLTFVCRFLITRSNLKTIKDLNVQFQLWYTEKVKPGTNDVKIVRPNNEAFSRLYHIVYKDNQAVVNTIDKGKYMGHTATFINKADVVQSFPTTHQSVVEQEVGLLDNMQDYFQERYNENFRISYWLTTLIFLPQYFIKYIGLKEESILSHVLNAIWWIIIALMAIYKPVLSALIKHLL</sequence>
<name>A0A0R1NY46_9LACO</name>
<dbReference type="RefSeq" id="WP_056949364.1">
    <property type="nucleotide sequence ID" value="NZ_AZEB01000011.1"/>
</dbReference>
<comment type="caution">
    <text evidence="2">The sequence shown here is derived from an EMBL/GenBank/DDBJ whole genome shotgun (WGS) entry which is preliminary data.</text>
</comment>
<evidence type="ECO:0000313" key="3">
    <source>
        <dbReference type="Proteomes" id="UP000051439"/>
    </source>
</evidence>
<protein>
    <submittedName>
        <fullName evidence="2">Uncharacterized protein</fullName>
    </submittedName>
</protein>
<accession>A0A0R1NY46</accession>
<keyword evidence="1" id="KW-0812">Transmembrane</keyword>
<reference evidence="2 3" key="1">
    <citation type="journal article" date="2015" name="Genome Announc.">
        <title>Expanding the biotechnology potential of lactobacilli through comparative genomics of 213 strains and associated genera.</title>
        <authorList>
            <person name="Sun Z."/>
            <person name="Harris H.M."/>
            <person name="McCann A."/>
            <person name="Guo C."/>
            <person name="Argimon S."/>
            <person name="Zhang W."/>
            <person name="Yang X."/>
            <person name="Jeffery I.B."/>
            <person name="Cooney J.C."/>
            <person name="Kagawa T.F."/>
            <person name="Liu W."/>
            <person name="Song Y."/>
            <person name="Salvetti E."/>
            <person name="Wrobel A."/>
            <person name="Rasinkangas P."/>
            <person name="Parkhill J."/>
            <person name="Rea M.C."/>
            <person name="O'Sullivan O."/>
            <person name="Ritari J."/>
            <person name="Douillard F.P."/>
            <person name="Paul Ross R."/>
            <person name="Yang R."/>
            <person name="Briner A.E."/>
            <person name="Felis G.E."/>
            <person name="de Vos W.M."/>
            <person name="Barrangou R."/>
            <person name="Klaenhammer T.R."/>
            <person name="Caufield P.W."/>
            <person name="Cui Y."/>
            <person name="Zhang H."/>
            <person name="O'Toole P.W."/>
        </authorList>
    </citation>
    <scope>NUCLEOTIDE SEQUENCE [LARGE SCALE GENOMIC DNA]</scope>
    <source>
        <strain evidence="2 3">DSM 19906</strain>
    </source>
</reference>
<dbReference type="EMBL" id="AZEB01000011">
    <property type="protein sequence ID" value="KRL21875.1"/>
    <property type="molecule type" value="Genomic_DNA"/>
</dbReference>
<dbReference type="AlphaFoldDB" id="A0A0R1NY46"/>
<gene>
    <name evidence="2" type="ORF">FC98_GL000430</name>
</gene>
<feature type="transmembrane region" description="Helical" evidence="1">
    <location>
        <begin position="133"/>
        <end position="153"/>
    </location>
</feature>
<dbReference type="Proteomes" id="UP000051439">
    <property type="component" value="Unassembled WGS sequence"/>
</dbReference>
<evidence type="ECO:0000313" key="2">
    <source>
        <dbReference type="EMBL" id="KRL21875.1"/>
    </source>
</evidence>
<keyword evidence="3" id="KW-1185">Reference proteome</keyword>
<dbReference type="PATRIC" id="fig|1423766.4.peg.437"/>
<feature type="transmembrane region" description="Helical" evidence="1">
    <location>
        <begin position="165"/>
        <end position="185"/>
    </location>
</feature>
<organism evidence="2 3">
    <name type="scientific">Lentilactobacillus kisonensis DSM 19906 = JCM 15041</name>
    <dbReference type="NCBI Taxonomy" id="1423766"/>
    <lineage>
        <taxon>Bacteria</taxon>
        <taxon>Bacillati</taxon>
        <taxon>Bacillota</taxon>
        <taxon>Bacilli</taxon>
        <taxon>Lactobacillales</taxon>
        <taxon>Lactobacillaceae</taxon>
        <taxon>Lentilactobacillus</taxon>
    </lineage>
</organism>